<dbReference type="PANTHER" id="PTHR33112:SF16">
    <property type="entry name" value="HETEROKARYON INCOMPATIBILITY DOMAIN-CONTAINING PROTEIN"/>
    <property type="match status" value="1"/>
</dbReference>
<feature type="domain" description="Heterokaryon incompatibility" evidence="1">
    <location>
        <begin position="66"/>
        <end position="218"/>
    </location>
</feature>
<evidence type="ECO:0000313" key="3">
    <source>
        <dbReference type="Proteomes" id="UP000799750"/>
    </source>
</evidence>
<dbReference type="Proteomes" id="UP000799750">
    <property type="component" value="Unassembled WGS sequence"/>
</dbReference>
<reference evidence="2" key="1">
    <citation type="journal article" date="2020" name="Stud. Mycol.">
        <title>101 Dothideomycetes genomes: a test case for predicting lifestyles and emergence of pathogens.</title>
        <authorList>
            <person name="Haridas S."/>
            <person name="Albert R."/>
            <person name="Binder M."/>
            <person name="Bloem J."/>
            <person name="Labutti K."/>
            <person name="Salamov A."/>
            <person name="Andreopoulos B."/>
            <person name="Baker S."/>
            <person name="Barry K."/>
            <person name="Bills G."/>
            <person name="Bluhm B."/>
            <person name="Cannon C."/>
            <person name="Castanera R."/>
            <person name="Culley D."/>
            <person name="Daum C."/>
            <person name="Ezra D."/>
            <person name="Gonzalez J."/>
            <person name="Henrissat B."/>
            <person name="Kuo A."/>
            <person name="Liang C."/>
            <person name="Lipzen A."/>
            <person name="Lutzoni F."/>
            <person name="Magnuson J."/>
            <person name="Mondo S."/>
            <person name="Nolan M."/>
            <person name="Ohm R."/>
            <person name="Pangilinan J."/>
            <person name="Park H.-J."/>
            <person name="Ramirez L."/>
            <person name="Alfaro M."/>
            <person name="Sun H."/>
            <person name="Tritt A."/>
            <person name="Yoshinaga Y."/>
            <person name="Zwiers L.-H."/>
            <person name="Turgeon B."/>
            <person name="Goodwin S."/>
            <person name="Spatafora J."/>
            <person name="Crous P."/>
            <person name="Grigoriev I."/>
        </authorList>
    </citation>
    <scope>NUCLEOTIDE SEQUENCE</scope>
    <source>
        <strain evidence="2">CBS 269.34</strain>
    </source>
</reference>
<dbReference type="PANTHER" id="PTHR33112">
    <property type="entry name" value="DOMAIN PROTEIN, PUTATIVE-RELATED"/>
    <property type="match status" value="1"/>
</dbReference>
<accession>A0A6A6QW37</accession>
<dbReference type="OrthoDB" id="5125733at2759"/>
<dbReference type="AlphaFoldDB" id="A0A6A6QW37"/>
<organism evidence="2 3">
    <name type="scientific">Lophium mytilinum</name>
    <dbReference type="NCBI Taxonomy" id="390894"/>
    <lineage>
        <taxon>Eukaryota</taxon>
        <taxon>Fungi</taxon>
        <taxon>Dikarya</taxon>
        <taxon>Ascomycota</taxon>
        <taxon>Pezizomycotina</taxon>
        <taxon>Dothideomycetes</taxon>
        <taxon>Pleosporomycetidae</taxon>
        <taxon>Mytilinidiales</taxon>
        <taxon>Mytilinidiaceae</taxon>
        <taxon>Lophium</taxon>
    </lineage>
</organism>
<dbReference type="EMBL" id="MU004189">
    <property type="protein sequence ID" value="KAF2495157.1"/>
    <property type="molecule type" value="Genomic_DNA"/>
</dbReference>
<evidence type="ECO:0000259" key="1">
    <source>
        <dbReference type="Pfam" id="PF06985"/>
    </source>
</evidence>
<evidence type="ECO:0000313" key="2">
    <source>
        <dbReference type="EMBL" id="KAF2495157.1"/>
    </source>
</evidence>
<gene>
    <name evidence="2" type="ORF">BU16DRAFT_609884</name>
</gene>
<feature type="non-terminal residue" evidence="2">
    <location>
        <position position="406"/>
    </location>
</feature>
<sequence>MEKNPGSEASLAIASGWLRNCLENHDSCKPPAENQKPPKRLINVGTGTQTPFLEEASCSSEHLRWLSLSYCWGGEPSKKLTEDNLDKLKNEISWNELDPTIQDAILVTRALDIPYIWIDALCIIQDEHSNDWIEQASKMNEIYGGSVVTLVAASSKSVKDGFLHDRELQYIPILWPSNIAGESTGQKPQAKVFISSYWDKNEDELNGPWSERGWTMQENLLSSRLLHYTSSQMVWKCSEQQRFERGVTKSLQAEVDELLTYSDDIAFGSGWLWKLEPFMKFKRFPDYIPSSLEYPLLLEPETFRLWYDLVEEYTERRFKCIKDRLVAISGLARIIGNTIHCHDYVAGLWKPDLIRGLMWYTKGAKLIPRQSADSIRAVNLTFPSWSWASVGYERVENSQKENNHFK</sequence>
<keyword evidence="3" id="KW-1185">Reference proteome</keyword>
<dbReference type="Pfam" id="PF06985">
    <property type="entry name" value="HET"/>
    <property type="match status" value="1"/>
</dbReference>
<dbReference type="InterPro" id="IPR010730">
    <property type="entry name" value="HET"/>
</dbReference>
<proteinExistence type="predicted"/>
<protein>
    <submittedName>
        <fullName evidence="2">HET-domain-containing protein</fullName>
    </submittedName>
</protein>
<name>A0A6A6QW37_9PEZI</name>